<protein>
    <submittedName>
        <fullName evidence="3">DUF2326 domain-containing protein</fullName>
    </submittedName>
</protein>
<feature type="domain" description="DUF2326" evidence="2">
    <location>
        <begin position="434"/>
        <end position="566"/>
    </location>
</feature>
<gene>
    <name evidence="3" type="ORF">KO508_05425</name>
</gene>
<evidence type="ECO:0000313" key="4">
    <source>
        <dbReference type="Proteomes" id="UP000753376"/>
    </source>
</evidence>
<name>A0ABS6A5J8_9GAMM</name>
<accession>A0ABS6A5J8</accession>
<dbReference type="RefSeq" id="WP_216007261.1">
    <property type="nucleotide sequence ID" value="NZ_JAHKPV010000001.1"/>
</dbReference>
<evidence type="ECO:0000313" key="3">
    <source>
        <dbReference type="EMBL" id="MBU2873447.1"/>
    </source>
</evidence>
<evidence type="ECO:0000259" key="2">
    <source>
        <dbReference type="Pfam" id="PF10088"/>
    </source>
</evidence>
<dbReference type="EMBL" id="JAHKPV010000001">
    <property type="protein sequence ID" value="MBU2873447.1"/>
    <property type="molecule type" value="Genomic_DNA"/>
</dbReference>
<proteinExistence type="predicted"/>
<dbReference type="Proteomes" id="UP000753376">
    <property type="component" value="Unassembled WGS sequence"/>
</dbReference>
<dbReference type="Pfam" id="PF10088">
    <property type="entry name" value="DUF2326"/>
    <property type="match status" value="1"/>
</dbReference>
<sequence length="575" mass="66348">MLTIKRLYSEPSLFEPVEFYNGFNLILGETTDKSVKTNGVGKSLCVEFINYALLKDHNQSRVAKIPKNDLPENFEICLDFEIGQRQITIRRNVFKEDFPQLFVDGKLKPVASKSQVLEYLASLTFGSTRSSESPSFRSILGPLIRDEKSEFKSIIKCFDTDKRIPPDYEPHLYLLGINPAPYNQANRLNRDLEKIKAAKSKVKENIEALTGKNISEAKADLNDLKNQVDKTQSDIDKLENVEGYDIVKSEILALEEDIDEKRARQEVLKSELSKINLFKGDNYIDEEEVADLYNQFRDGLGDLIKKELSEVSAFKKKIDDFQRSLINERKDGVIAEIGSLAAELKVLDNRYKEKASLLDQEGILKSLKKTIAIHQKKIEEYSSLNSFLDSYSSHEQERKHKDIERKNQIHLLDSYVIESKGSVEEIESLILEMHEYVYGNQQCSFGVEVKDNKEIVKFDLRIHDDGSHSIDREKVFFYDYALLTSPSTEGRHPGLLIHDNIFEVDRDTLIKNLDYVNSTLGDLSNKQYILTLNKDMLSEQDLELTELDFDQHVRATYTKEKRFLRIDYQELFRSS</sequence>
<comment type="caution">
    <text evidence="3">The sequence shown here is derived from an EMBL/GenBank/DDBJ whole genome shotgun (WGS) entry which is preliminary data.</text>
</comment>
<dbReference type="InterPro" id="IPR018760">
    <property type="entry name" value="DUF2326"/>
</dbReference>
<evidence type="ECO:0000256" key="1">
    <source>
        <dbReference type="SAM" id="Coils"/>
    </source>
</evidence>
<keyword evidence="4" id="KW-1185">Reference proteome</keyword>
<organism evidence="3 4">
    <name type="scientific">Marinobacter salexigens</name>
    <dbReference type="NCBI Taxonomy" id="1925763"/>
    <lineage>
        <taxon>Bacteria</taxon>
        <taxon>Pseudomonadati</taxon>
        <taxon>Pseudomonadota</taxon>
        <taxon>Gammaproteobacteria</taxon>
        <taxon>Pseudomonadales</taxon>
        <taxon>Marinobacteraceae</taxon>
        <taxon>Marinobacter</taxon>
    </lineage>
</organism>
<feature type="coiled-coil region" evidence="1">
    <location>
        <begin position="185"/>
        <end position="271"/>
    </location>
</feature>
<reference evidence="3 4" key="1">
    <citation type="submission" date="2021-05" db="EMBL/GenBank/DDBJ databases">
        <title>Draft genomes of bacteria isolated from model marine particles.</title>
        <authorList>
            <person name="Datta M.S."/>
            <person name="Schwartzman J.A."/>
            <person name="Enke T.N."/>
            <person name="Saavedra J."/>
            <person name="Cermak N."/>
            <person name="Cordero O.X."/>
        </authorList>
    </citation>
    <scope>NUCLEOTIDE SEQUENCE [LARGE SCALE GENOMIC DNA]</scope>
    <source>
        <strain evidence="3 4">D2M19</strain>
    </source>
</reference>
<keyword evidence="1" id="KW-0175">Coiled coil</keyword>